<gene>
    <name evidence="1" type="ordered locus">DSC_00590</name>
</gene>
<dbReference type="InterPro" id="IPR016024">
    <property type="entry name" value="ARM-type_fold"/>
</dbReference>
<dbReference type="EMBL" id="CP003093">
    <property type="protein sequence ID" value="AER54771.1"/>
    <property type="molecule type" value="Genomic_DNA"/>
</dbReference>
<organism evidence="1 2">
    <name type="scientific">Pseudoxanthomonas spadix (strain BD-a59)</name>
    <dbReference type="NCBI Taxonomy" id="1045855"/>
    <lineage>
        <taxon>Bacteria</taxon>
        <taxon>Pseudomonadati</taxon>
        <taxon>Pseudomonadota</taxon>
        <taxon>Gammaproteobacteria</taxon>
        <taxon>Lysobacterales</taxon>
        <taxon>Lysobacteraceae</taxon>
        <taxon>Pseudoxanthomonas</taxon>
    </lineage>
</organism>
<sequence length="180" mass="19861">MTDLKFKLVIEQDGKDVHSEELGCAQVEAIASAYGRWGEGMPSKALIEFLSMYPSSEVRGKMANFGDLGNDVFERLAKDTSPSVIRELFDNDYFKSWVSTDQVIEYINSSDLETVRAIAGRAEALSDPQKVCNALLVHKDPEVRRALAGNSAAPKTVLKKLSKDADFCVRSAALRQLESN</sequence>
<name>G7USA2_PSEUP</name>
<dbReference type="SUPFAM" id="SSF48371">
    <property type="entry name" value="ARM repeat"/>
    <property type="match status" value="1"/>
</dbReference>
<evidence type="ECO:0008006" key="3">
    <source>
        <dbReference type="Google" id="ProtNLM"/>
    </source>
</evidence>
<dbReference type="HOGENOM" id="CLU_1495020_0_0_6"/>
<dbReference type="Proteomes" id="UP000005870">
    <property type="component" value="Chromosome"/>
</dbReference>
<protein>
    <recommendedName>
        <fullName evidence="3">HEAT repeat domain-containing protein</fullName>
    </recommendedName>
</protein>
<dbReference type="KEGG" id="psd:DSC_00590"/>
<evidence type="ECO:0000313" key="1">
    <source>
        <dbReference type="EMBL" id="AER54771.1"/>
    </source>
</evidence>
<dbReference type="RefSeq" id="WP_014162092.1">
    <property type="nucleotide sequence ID" value="NC_016147.2"/>
</dbReference>
<keyword evidence="2" id="KW-1185">Reference proteome</keyword>
<evidence type="ECO:0000313" key="2">
    <source>
        <dbReference type="Proteomes" id="UP000005870"/>
    </source>
</evidence>
<proteinExistence type="predicted"/>
<dbReference type="Gene3D" id="1.25.10.10">
    <property type="entry name" value="Leucine-rich Repeat Variant"/>
    <property type="match status" value="1"/>
</dbReference>
<dbReference type="InterPro" id="IPR011989">
    <property type="entry name" value="ARM-like"/>
</dbReference>
<dbReference type="AlphaFoldDB" id="G7USA2"/>
<dbReference type="STRING" id="1045855.DSC_00590"/>
<dbReference type="eggNOG" id="ENOG5033INW">
    <property type="taxonomic scope" value="Bacteria"/>
</dbReference>
<accession>G7USA2</accession>
<reference evidence="1 2" key="1">
    <citation type="journal article" date="2012" name="J. Bacteriol.">
        <title>Complete Genome Sequence of the BTEX-Degrading Bacterium Pseudoxanthomonas spadix BD-a59.</title>
        <authorList>
            <person name="Lee S.H."/>
            <person name="Jin H.M."/>
            <person name="Lee H.J."/>
            <person name="Kim J.M."/>
            <person name="Jeon C.O."/>
        </authorList>
    </citation>
    <scope>NUCLEOTIDE SEQUENCE [LARGE SCALE GENOMIC DNA]</scope>
    <source>
        <strain evidence="1 2">BD-a59</strain>
    </source>
</reference>